<evidence type="ECO:0000313" key="5">
    <source>
        <dbReference type="Proteomes" id="UP000824094"/>
    </source>
</evidence>
<dbReference type="SUPFAM" id="SSF103486">
    <property type="entry name" value="V-type ATP synthase subunit C"/>
    <property type="match status" value="1"/>
</dbReference>
<dbReference type="GO" id="GO:0046961">
    <property type="term" value="F:proton-transporting ATPase activity, rotational mechanism"/>
    <property type="evidence" value="ECO:0007669"/>
    <property type="project" value="InterPro"/>
</dbReference>
<reference evidence="4" key="2">
    <citation type="journal article" date="2021" name="PeerJ">
        <title>Extensive microbial diversity within the chicken gut microbiome revealed by metagenomics and culture.</title>
        <authorList>
            <person name="Gilroy R."/>
            <person name="Ravi A."/>
            <person name="Getino M."/>
            <person name="Pursley I."/>
            <person name="Horton D.L."/>
            <person name="Alikhan N.F."/>
            <person name="Baker D."/>
            <person name="Gharbi K."/>
            <person name="Hall N."/>
            <person name="Watson M."/>
            <person name="Adriaenssens E.M."/>
            <person name="Foster-Nyarko E."/>
            <person name="Jarju S."/>
            <person name="Secka A."/>
            <person name="Antonio M."/>
            <person name="Oren A."/>
            <person name="Chaudhuri R.R."/>
            <person name="La Ragione R."/>
            <person name="Hildebrand F."/>
            <person name="Pallen M.J."/>
        </authorList>
    </citation>
    <scope>NUCLEOTIDE SEQUENCE</scope>
    <source>
        <strain evidence="4">18911</strain>
    </source>
</reference>
<dbReference type="Gene3D" id="1.10.132.50">
    <property type="entry name" value="ATP synthase (C/AC39) subunit, domain 3"/>
    <property type="match status" value="1"/>
</dbReference>
<dbReference type="InterPro" id="IPR050873">
    <property type="entry name" value="V-ATPase_V0D/AC39_subunit"/>
</dbReference>
<evidence type="ECO:0000256" key="2">
    <source>
        <dbReference type="ARBA" id="ARBA00022448"/>
    </source>
</evidence>
<evidence type="ECO:0000313" key="4">
    <source>
        <dbReference type="EMBL" id="HIU60049.1"/>
    </source>
</evidence>
<dbReference type="InterPro" id="IPR044911">
    <property type="entry name" value="V-type_ATPase_csu/dsu_dom_3"/>
</dbReference>
<organism evidence="4 5">
    <name type="scientific">Candidatus Stercoripulliclostridium merdigallinarum</name>
    <dbReference type="NCBI Taxonomy" id="2840951"/>
    <lineage>
        <taxon>Bacteria</taxon>
        <taxon>Bacillati</taxon>
        <taxon>Bacillota</taxon>
        <taxon>Clostridia</taxon>
        <taxon>Eubacteriales</taxon>
        <taxon>Candidatus Stercoripulliclostridium</taxon>
    </lineage>
</organism>
<evidence type="ECO:0000256" key="3">
    <source>
        <dbReference type="ARBA" id="ARBA00023065"/>
    </source>
</evidence>
<sequence length="318" mass="35356">MNGLLFANAAVKTMESKLFGAEKLGRLSECDNLSDAVRILREGGFGAQSDSDDYESMLANEEQTLETFVRKNAPKGAGFECFWLKTDYHNLKTALKAKYFDMDDEDLYLSGGNRPAEEIKDAVVQEGKSLGEYMDKVTVKVAALRSENALTPKAVDETADRAMYDEIAALVSARGVAKVVKDYFRAEADLTNVLSYRRVIEAGMDYKAFANCFVAGGAIPSDRFSRAFKDGQTGFELLGLTGLKSEGIDSTRAMEKAKEEYLLRLMTGMANDMFTVQPIMGYYLIKKAECRAIRTIMTGIANKLSREEIKRRIIKIYA</sequence>
<evidence type="ECO:0000256" key="1">
    <source>
        <dbReference type="ARBA" id="ARBA00006709"/>
    </source>
</evidence>
<dbReference type="EMBL" id="DVNF01000050">
    <property type="protein sequence ID" value="HIU60049.1"/>
    <property type="molecule type" value="Genomic_DNA"/>
</dbReference>
<dbReference type="PANTHER" id="PTHR38682:SF1">
    <property type="entry name" value="V-TYPE ATP SYNTHASE SUBUNIT C"/>
    <property type="match status" value="1"/>
</dbReference>
<dbReference type="Proteomes" id="UP000824094">
    <property type="component" value="Unassembled WGS sequence"/>
</dbReference>
<protein>
    <submittedName>
        <fullName evidence="4">V-type ATPase subunit</fullName>
    </submittedName>
</protein>
<dbReference type="InterPro" id="IPR036079">
    <property type="entry name" value="ATPase_csu/dsu_sf"/>
</dbReference>
<dbReference type="InterPro" id="IPR035067">
    <property type="entry name" value="V-type_ATPase_csu/dsu"/>
</dbReference>
<dbReference type="AlphaFoldDB" id="A0A9D1SGY2"/>
<keyword evidence="2" id="KW-0813">Transport</keyword>
<keyword evidence="3" id="KW-0406">Ion transport</keyword>
<dbReference type="Pfam" id="PF01992">
    <property type="entry name" value="vATP-synt_AC39"/>
    <property type="match status" value="1"/>
</dbReference>
<dbReference type="Gene3D" id="1.20.1690.10">
    <property type="entry name" value="V-type ATP synthase subunit C domain"/>
    <property type="match status" value="2"/>
</dbReference>
<gene>
    <name evidence="4" type="ORF">IAB05_01515</name>
</gene>
<comment type="similarity">
    <text evidence="1">Belongs to the V-ATPase V0D/AC39 subunit family.</text>
</comment>
<name>A0A9D1SGY2_9FIRM</name>
<comment type="caution">
    <text evidence="4">The sequence shown here is derived from an EMBL/GenBank/DDBJ whole genome shotgun (WGS) entry which is preliminary data.</text>
</comment>
<proteinExistence type="inferred from homology"/>
<accession>A0A9D1SGY2</accession>
<dbReference type="PANTHER" id="PTHR38682">
    <property type="entry name" value="V-TYPE ATP SYNTHASE SUBUNIT C"/>
    <property type="match status" value="1"/>
</dbReference>
<dbReference type="InterPro" id="IPR002843">
    <property type="entry name" value="ATPase_V0-cplx_csu/dsu"/>
</dbReference>
<reference evidence="4" key="1">
    <citation type="submission" date="2020-10" db="EMBL/GenBank/DDBJ databases">
        <authorList>
            <person name="Gilroy R."/>
        </authorList>
    </citation>
    <scope>NUCLEOTIDE SEQUENCE</scope>
    <source>
        <strain evidence="4">18911</strain>
    </source>
</reference>